<proteinExistence type="predicted"/>
<organism evidence="1">
    <name type="scientific">uncultured Caudovirales phage</name>
    <dbReference type="NCBI Taxonomy" id="2100421"/>
    <lineage>
        <taxon>Viruses</taxon>
        <taxon>Duplodnaviria</taxon>
        <taxon>Heunggongvirae</taxon>
        <taxon>Uroviricota</taxon>
        <taxon>Caudoviricetes</taxon>
        <taxon>Peduoviridae</taxon>
        <taxon>Maltschvirus</taxon>
        <taxon>Maltschvirus maltsch</taxon>
    </lineage>
</organism>
<dbReference type="EMBL" id="LR796217">
    <property type="protein sequence ID" value="CAB4127834.1"/>
    <property type="molecule type" value="Genomic_DNA"/>
</dbReference>
<reference evidence="1" key="1">
    <citation type="submission" date="2020-04" db="EMBL/GenBank/DDBJ databases">
        <authorList>
            <person name="Chiriac C."/>
            <person name="Salcher M."/>
            <person name="Ghai R."/>
            <person name="Kavagutti S V."/>
        </authorList>
    </citation>
    <scope>NUCLEOTIDE SEQUENCE</scope>
</reference>
<sequence length="65" mass="7795">MNDFTKEDLLCLYNAIDLQIKNIAMSERNVTKRRELRAKIQNMIENYNQINYWDNLDVKGDVKDD</sequence>
<evidence type="ECO:0000313" key="1">
    <source>
        <dbReference type="EMBL" id="CAB4127834.1"/>
    </source>
</evidence>
<dbReference type="EMBL" id="LR796283">
    <property type="protein sequence ID" value="CAB4134166.1"/>
    <property type="molecule type" value="Genomic_DNA"/>
</dbReference>
<gene>
    <name evidence="2" type="ORF">UFOVP269_17</name>
    <name evidence="1" type="ORF">UFOVP98_53</name>
</gene>
<accession>A0A6J5KZA7</accession>
<name>A0A6J5KZA7_9CAUD</name>
<protein>
    <submittedName>
        <fullName evidence="1">Uncharacterized protein</fullName>
    </submittedName>
</protein>
<evidence type="ECO:0000313" key="2">
    <source>
        <dbReference type="EMBL" id="CAB4134166.1"/>
    </source>
</evidence>